<accession>A0A443NVT0</accession>
<protein>
    <submittedName>
        <fullName evidence="1">Uncharacterized protein</fullName>
    </submittedName>
</protein>
<proteinExistence type="predicted"/>
<organism evidence="1 2">
    <name type="scientific">Cinnamomum micranthum f. kanehirae</name>
    <dbReference type="NCBI Taxonomy" id="337451"/>
    <lineage>
        <taxon>Eukaryota</taxon>
        <taxon>Viridiplantae</taxon>
        <taxon>Streptophyta</taxon>
        <taxon>Embryophyta</taxon>
        <taxon>Tracheophyta</taxon>
        <taxon>Spermatophyta</taxon>
        <taxon>Magnoliopsida</taxon>
        <taxon>Magnoliidae</taxon>
        <taxon>Laurales</taxon>
        <taxon>Lauraceae</taxon>
        <taxon>Cinnamomum</taxon>
    </lineage>
</organism>
<comment type="caution">
    <text evidence="1">The sequence shown here is derived from an EMBL/GenBank/DDBJ whole genome shotgun (WGS) entry which is preliminary data.</text>
</comment>
<dbReference type="EMBL" id="QPKB01000004">
    <property type="protein sequence ID" value="RWR82638.1"/>
    <property type="molecule type" value="Genomic_DNA"/>
</dbReference>
<keyword evidence="2" id="KW-1185">Reference proteome</keyword>
<name>A0A443NVT0_9MAGN</name>
<reference evidence="1 2" key="1">
    <citation type="journal article" date="2019" name="Nat. Plants">
        <title>Stout camphor tree genome fills gaps in understanding of flowering plant genome evolution.</title>
        <authorList>
            <person name="Chaw S.M."/>
            <person name="Liu Y.C."/>
            <person name="Wu Y.W."/>
            <person name="Wang H.Y."/>
            <person name="Lin C.I."/>
            <person name="Wu C.S."/>
            <person name="Ke H.M."/>
            <person name="Chang L.Y."/>
            <person name="Hsu C.Y."/>
            <person name="Yang H.T."/>
            <person name="Sudianto E."/>
            <person name="Hsu M.H."/>
            <person name="Wu K.P."/>
            <person name="Wang L.N."/>
            <person name="Leebens-Mack J.H."/>
            <person name="Tsai I.J."/>
        </authorList>
    </citation>
    <scope>NUCLEOTIDE SEQUENCE [LARGE SCALE GENOMIC DNA]</scope>
    <source>
        <strain evidence="2">cv. Chaw 1501</strain>
        <tissue evidence="1">Young leaves</tissue>
    </source>
</reference>
<evidence type="ECO:0000313" key="1">
    <source>
        <dbReference type="EMBL" id="RWR82638.1"/>
    </source>
</evidence>
<gene>
    <name evidence="1" type="ORF">CKAN_01136600</name>
</gene>
<dbReference type="Proteomes" id="UP000283530">
    <property type="component" value="Unassembled WGS sequence"/>
</dbReference>
<evidence type="ECO:0000313" key="2">
    <source>
        <dbReference type="Proteomes" id="UP000283530"/>
    </source>
</evidence>
<dbReference type="AlphaFoldDB" id="A0A443NVT0"/>
<sequence length="189" mass="20649">MKKKKHNGHFWLDHYSTCNNSLLYSSWSLVKTMLQNILKQLRIYGKQIIIQVTLECVGKFPTEFLHHTIQQTDPNGQTRSVWPGPNIVPWGIILTSDVAAPIVTDDLGAPHLLCGAPHNLGVVGAVGARARIARVVIELLLCHPRGHCILGAPTLPLTNEDVLAVGHGGGVDQRTVMPPLVRVGMRKVG</sequence>